<reference evidence="1" key="1">
    <citation type="submission" date="2019-08" db="EMBL/GenBank/DDBJ databases">
        <authorList>
            <person name="Kucharzyk K."/>
            <person name="Murdoch R.W."/>
            <person name="Higgins S."/>
            <person name="Loffler F."/>
        </authorList>
    </citation>
    <scope>NUCLEOTIDE SEQUENCE</scope>
</reference>
<sequence>MKKNFIKIAFVAVVAAITGYGVYSSQKSDLLSDLALANVEALAYNENPLCPNGCISNGTGCYCYGWYPSYKEYDW</sequence>
<comment type="caution">
    <text evidence="1">The sequence shown here is derived from an EMBL/GenBank/DDBJ whole genome shotgun (WGS) entry which is preliminary data.</text>
</comment>
<name>A0A645A594_9ZZZZ</name>
<dbReference type="Pfam" id="PF14055">
    <property type="entry name" value="NVEALA"/>
    <property type="match status" value="1"/>
</dbReference>
<organism evidence="1">
    <name type="scientific">bioreactor metagenome</name>
    <dbReference type="NCBI Taxonomy" id="1076179"/>
    <lineage>
        <taxon>unclassified sequences</taxon>
        <taxon>metagenomes</taxon>
        <taxon>ecological metagenomes</taxon>
    </lineage>
</organism>
<evidence type="ECO:0008006" key="2">
    <source>
        <dbReference type="Google" id="ProtNLM"/>
    </source>
</evidence>
<gene>
    <name evidence="1" type="ORF">SDC9_94976</name>
</gene>
<dbReference type="AlphaFoldDB" id="A0A645A594"/>
<dbReference type="EMBL" id="VSSQ01012018">
    <property type="protein sequence ID" value="MPM48252.1"/>
    <property type="molecule type" value="Genomic_DNA"/>
</dbReference>
<evidence type="ECO:0000313" key="1">
    <source>
        <dbReference type="EMBL" id="MPM48252.1"/>
    </source>
</evidence>
<proteinExistence type="predicted"/>
<protein>
    <recommendedName>
        <fullName evidence="2">NVEALA family protein</fullName>
    </recommendedName>
</protein>
<accession>A0A645A594</accession>
<dbReference type="InterPro" id="IPR025905">
    <property type="entry name" value="NVEALA"/>
</dbReference>